<sequence length="265" mass="31307">MASSNNRRKLAQTELEPHLKEEEIRNILHAADSLVSLGGRTMLAKILKGSRDKKLLELGLDNNVAYGYYRSLTIEQITERVDWMIKNDFLELEYRGDMPILYFTDKGWTIQRDQAAGLLLQQWKRWVQEGIAEADMSYLKDRNRGMILIFLQKIAATCDDRFIPLLERWELIDYQKVKKAIRQVVMHLKNKETSPLLLEDAPQADVSTELLLQPRSSERIKCWECGDRFDWTVEEQDIFRMRGWEPPKRCASCREERRKLRDSDW</sequence>
<dbReference type="Proteomes" id="UP000730618">
    <property type="component" value="Unassembled WGS sequence"/>
</dbReference>
<evidence type="ECO:0000313" key="3">
    <source>
        <dbReference type="EMBL" id="CAG7631995.1"/>
    </source>
</evidence>
<evidence type="ECO:0008006" key="5">
    <source>
        <dbReference type="Google" id="ProtNLM"/>
    </source>
</evidence>
<evidence type="ECO:0000259" key="2">
    <source>
        <dbReference type="Pfam" id="PF13451"/>
    </source>
</evidence>
<dbReference type="Pfam" id="PF09382">
    <property type="entry name" value="RQC"/>
    <property type="match status" value="1"/>
</dbReference>
<keyword evidence="4" id="KW-1185">Reference proteome</keyword>
<proteinExistence type="predicted"/>
<dbReference type="RefSeq" id="WP_218098141.1">
    <property type="nucleotide sequence ID" value="NZ_CAJVCE010000004.1"/>
</dbReference>
<evidence type="ECO:0000259" key="1">
    <source>
        <dbReference type="Pfam" id="PF09382"/>
    </source>
</evidence>
<dbReference type="InterPro" id="IPR018982">
    <property type="entry name" value="RQC_domain"/>
</dbReference>
<dbReference type="InterPro" id="IPR025306">
    <property type="entry name" value="Zn-bnd_dom_prob"/>
</dbReference>
<dbReference type="Pfam" id="PF13451">
    <property type="entry name" value="zf_Tbcl"/>
    <property type="match status" value="1"/>
</dbReference>
<protein>
    <recommendedName>
        <fullName evidence="5">Superfamily II DNA helicase</fullName>
    </recommendedName>
</protein>
<name>A0ABN7TIE0_9BACL</name>
<gene>
    <name evidence="3" type="ORF">PAECIP111802_01802</name>
</gene>
<feature type="domain" description="RQC" evidence="1">
    <location>
        <begin position="22"/>
        <end position="114"/>
    </location>
</feature>
<dbReference type="EMBL" id="CAJVCE010000004">
    <property type="protein sequence ID" value="CAG7631995.1"/>
    <property type="molecule type" value="Genomic_DNA"/>
</dbReference>
<dbReference type="NCBIfam" id="NF041107">
    <property type="entry name" value="RQC_minor_1"/>
    <property type="match status" value="1"/>
</dbReference>
<comment type="caution">
    <text evidence="3">The sequence shown here is derived from an EMBL/GenBank/DDBJ whole genome shotgun (WGS) entry which is preliminary data.</text>
</comment>
<feature type="domain" description="Probable zinc-binding" evidence="2">
    <location>
        <begin position="220"/>
        <end position="259"/>
    </location>
</feature>
<organism evidence="3 4">
    <name type="scientific">Paenibacillus allorhizosphaerae</name>
    <dbReference type="NCBI Taxonomy" id="2849866"/>
    <lineage>
        <taxon>Bacteria</taxon>
        <taxon>Bacillati</taxon>
        <taxon>Bacillota</taxon>
        <taxon>Bacilli</taxon>
        <taxon>Bacillales</taxon>
        <taxon>Paenibacillaceae</taxon>
        <taxon>Paenibacillus</taxon>
    </lineage>
</organism>
<reference evidence="3 4" key="1">
    <citation type="submission" date="2021-06" db="EMBL/GenBank/DDBJ databases">
        <authorList>
            <person name="Criscuolo A."/>
        </authorList>
    </citation>
    <scope>NUCLEOTIDE SEQUENCE [LARGE SCALE GENOMIC DNA]</scope>
    <source>
        <strain evidence="4">CIP 111802</strain>
    </source>
</reference>
<evidence type="ECO:0000313" key="4">
    <source>
        <dbReference type="Proteomes" id="UP000730618"/>
    </source>
</evidence>
<accession>A0ABN7TIE0</accession>